<evidence type="ECO:0000313" key="3">
    <source>
        <dbReference type="Proteomes" id="UP000265325"/>
    </source>
</evidence>
<proteinExistence type="predicted"/>
<keyword evidence="3" id="KW-1185">Reference proteome</keyword>
<name>A0A2P2GF81_STREW</name>
<organism evidence="2 3">
    <name type="scientific">Streptomyces showdoensis</name>
    <dbReference type="NCBI Taxonomy" id="68268"/>
    <lineage>
        <taxon>Bacteria</taxon>
        <taxon>Bacillati</taxon>
        <taxon>Actinomycetota</taxon>
        <taxon>Actinomycetes</taxon>
        <taxon>Kitasatosporales</taxon>
        <taxon>Streptomycetaceae</taxon>
        <taxon>Streptomyces</taxon>
    </lineage>
</organism>
<dbReference type="EMBL" id="LAQS01000090">
    <property type="protein sequence ID" value="KKZ69509.1"/>
    <property type="molecule type" value="Genomic_DNA"/>
</dbReference>
<feature type="compositionally biased region" description="Low complexity" evidence="1">
    <location>
        <begin position="69"/>
        <end position="78"/>
    </location>
</feature>
<feature type="compositionally biased region" description="Pro residues" evidence="1">
    <location>
        <begin position="79"/>
        <end position="89"/>
    </location>
</feature>
<reference evidence="2 3" key="1">
    <citation type="submission" date="2015-05" db="EMBL/GenBank/DDBJ databases">
        <title>Draft Genome assembly of Streptomyces showdoensis.</title>
        <authorList>
            <person name="Thapa K.K."/>
            <person name="Metsa-Ketela M."/>
        </authorList>
    </citation>
    <scope>NUCLEOTIDE SEQUENCE [LARGE SCALE GENOMIC DNA]</scope>
    <source>
        <strain evidence="2 3">ATCC 15227</strain>
    </source>
</reference>
<evidence type="ECO:0000256" key="1">
    <source>
        <dbReference type="SAM" id="MobiDB-lite"/>
    </source>
</evidence>
<gene>
    <name evidence="2" type="ORF">VO63_33905</name>
</gene>
<protein>
    <submittedName>
        <fullName evidence="2">Uncharacterized protein</fullName>
    </submittedName>
</protein>
<comment type="caution">
    <text evidence="2">The sequence shown here is derived from an EMBL/GenBank/DDBJ whole genome shotgun (WGS) entry which is preliminary data.</text>
</comment>
<feature type="region of interest" description="Disordered" evidence="1">
    <location>
        <begin position="1"/>
        <end position="99"/>
    </location>
</feature>
<feature type="compositionally biased region" description="Low complexity" evidence="1">
    <location>
        <begin position="32"/>
        <end position="54"/>
    </location>
</feature>
<evidence type="ECO:0000313" key="2">
    <source>
        <dbReference type="EMBL" id="KKZ69509.1"/>
    </source>
</evidence>
<dbReference type="Proteomes" id="UP000265325">
    <property type="component" value="Unassembled WGS sequence"/>
</dbReference>
<dbReference type="AlphaFoldDB" id="A0A2P2GF81"/>
<accession>A0A2P2GF81</accession>
<sequence length="99" mass="10222">MRPVPARTAPEPVRRPFVRAVPLPRKRRPDDAPAGGAAPGTPAAPAPVAVTPVRLPLPEPAPAAEPERTPQAPAAPAVAPVPPGHPAPSHPRRTEEPQP</sequence>